<comment type="caution">
    <text evidence="3">The sequence shown here is derived from an EMBL/GenBank/DDBJ whole genome shotgun (WGS) entry which is preliminary data.</text>
</comment>
<feature type="signal peptide" evidence="1">
    <location>
        <begin position="1"/>
        <end position="29"/>
    </location>
</feature>
<evidence type="ECO:0000313" key="5">
    <source>
        <dbReference type="Proteomes" id="UP000479773"/>
    </source>
</evidence>
<dbReference type="EMBL" id="VWCJ01000007">
    <property type="protein sequence ID" value="KAA4996797.1"/>
    <property type="molecule type" value="Genomic_DNA"/>
</dbReference>
<name>A0A5M5SZ92_BACFG</name>
<evidence type="ECO:0000313" key="2">
    <source>
        <dbReference type="EMBL" id="KAA4755254.1"/>
    </source>
</evidence>
<dbReference type="Proteomes" id="UP000479773">
    <property type="component" value="Unassembled WGS sequence"/>
</dbReference>
<dbReference type="PROSITE" id="PS51257">
    <property type="entry name" value="PROKAR_LIPOPROTEIN"/>
    <property type="match status" value="1"/>
</dbReference>
<dbReference type="EMBL" id="VWEQ01000003">
    <property type="protein sequence ID" value="KAA4755254.1"/>
    <property type="molecule type" value="Genomic_DNA"/>
</dbReference>
<evidence type="ECO:0008006" key="6">
    <source>
        <dbReference type="Google" id="ProtNLM"/>
    </source>
</evidence>
<dbReference type="AlphaFoldDB" id="A0A5M5SZ92"/>
<evidence type="ECO:0000256" key="1">
    <source>
        <dbReference type="SAM" id="SignalP"/>
    </source>
</evidence>
<gene>
    <name evidence="3" type="ORF">F2Z89_12550</name>
    <name evidence="2" type="ORF">F3B44_04365</name>
</gene>
<sequence length="149" mass="16512">MKFNRKEKTFIMKKTYLWTAMLCTAIAFSACKSNKAGQDTASEAKTEEAAIPGSDKDEHGCVGSAGYVWSEVKKDCIRPFEAGLKISETQKDNATYATYIVFAADSVQAELYTPESEGSILLERADNQWKNDTISVSCKNGQWSISKQK</sequence>
<reference evidence="4 5" key="1">
    <citation type="journal article" date="2019" name="Nat. Med.">
        <title>A library of human gut bacterial isolates paired with longitudinal multiomics data enables mechanistic microbiome research.</title>
        <authorList>
            <person name="Poyet M."/>
            <person name="Groussin M."/>
            <person name="Gibbons S.M."/>
            <person name="Avila-Pacheco J."/>
            <person name="Jiang X."/>
            <person name="Kearney S.M."/>
            <person name="Perrotta A.R."/>
            <person name="Berdy B."/>
            <person name="Zhao S."/>
            <person name="Lieberman T.D."/>
            <person name="Swanson P.K."/>
            <person name="Smith M."/>
            <person name="Roesemann S."/>
            <person name="Alexander J.E."/>
            <person name="Rich S.A."/>
            <person name="Livny J."/>
            <person name="Vlamakis H."/>
            <person name="Clish C."/>
            <person name="Bullock K."/>
            <person name="Deik A."/>
            <person name="Scott J."/>
            <person name="Pierce K.A."/>
            <person name="Xavier R.J."/>
            <person name="Alm E.J."/>
        </authorList>
    </citation>
    <scope>NUCLEOTIDE SEQUENCE [LARGE SCALE GENOMIC DNA]</scope>
    <source>
        <strain evidence="2 5">BIOML-A106</strain>
        <strain evidence="3 4">BIOML-A46</strain>
    </source>
</reference>
<accession>A0A5M5SZ92</accession>
<dbReference type="Proteomes" id="UP000460666">
    <property type="component" value="Unassembled WGS sequence"/>
</dbReference>
<organism evidence="3 4">
    <name type="scientific">Bacteroides fragilis</name>
    <dbReference type="NCBI Taxonomy" id="817"/>
    <lineage>
        <taxon>Bacteria</taxon>
        <taxon>Pseudomonadati</taxon>
        <taxon>Bacteroidota</taxon>
        <taxon>Bacteroidia</taxon>
        <taxon>Bacteroidales</taxon>
        <taxon>Bacteroidaceae</taxon>
        <taxon>Bacteroides</taxon>
    </lineage>
</organism>
<protein>
    <recommendedName>
        <fullName evidence="6">Lipoprotein</fullName>
    </recommendedName>
</protein>
<evidence type="ECO:0000313" key="3">
    <source>
        <dbReference type="EMBL" id="KAA4996797.1"/>
    </source>
</evidence>
<feature type="chain" id="PRO_5036553548" description="Lipoprotein" evidence="1">
    <location>
        <begin position="30"/>
        <end position="149"/>
    </location>
</feature>
<keyword evidence="1" id="KW-0732">Signal</keyword>
<proteinExistence type="predicted"/>
<evidence type="ECO:0000313" key="4">
    <source>
        <dbReference type="Proteomes" id="UP000460666"/>
    </source>
</evidence>